<dbReference type="OrthoDB" id="8680240at2"/>
<evidence type="ECO:0000313" key="5">
    <source>
        <dbReference type="EMBL" id="TCU95184.1"/>
    </source>
</evidence>
<dbReference type="Pfam" id="PF00392">
    <property type="entry name" value="GntR"/>
    <property type="match status" value="1"/>
</dbReference>
<dbReference type="RefSeq" id="WP_132477633.1">
    <property type="nucleotide sequence ID" value="NZ_JBHRVM010000001.1"/>
</dbReference>
<evidence type="ECO:0000256" key="2">
    <source>
        <dbReference type="ARBA" id="ARBA00023125"/>
    </source>
</evidence>
<dbReference type="InterPro" id="IPR000524">
    <property type="entry name" value="Tscrpt_reg_HTH_GntR"/>
</dbReference>
<dbReference type="SMART" id="SM00345">
    <property type="entry name" value="HTH_GNTR"/>
    <property type="match status" value="1"/>
</dbReference>
<name>A0A4R3UYX5_9BURK</name>
<keyword evidence="3" id="KW-0804">Transcription</keyword>
<dbReference type="SUPFAM" id="SSF48008">
    <property type="entry name" value="GntR ligand-binding domain-like"/>
    <property type="match status" value="1"/>
</dbReference>
<keyword evidence="6" id="KW-1185">Reference proteome</keyword>
<dbReference type="CDD" id="cd07377">
    <property type="entry name" value="WHTH_GntR"/>
    <property type="match status" value="1"/>
</dbReference>
<evidence type="ECO:0000259" key="4">
    <source>
        <dbReference type="PROSITE" id="PS50949"/>
    </source>
</evidence>
<dbReference type="Gene3D" id="1.20.120.530">
    <property type="entry name" value="GntR ligand-binding domain-like"/>
    <property type="match status" value="1"/>
</dbReference>
<keyword evidence="2 5" id="KW-0238">DNA-binding</keyword>
<dbReference type="PANTHER" id="PTHR43537">
    <property type="entry name" value="TRANSCRIPTIONAL REGULATOR, GNTR FAMILY"/>
    <property type="match status" value="1"/>
</dbReference>
<dbReference type="InterPro" id="IPR036388">
    <property type="entry name" value="WH-like_DNA-bd_sf"/>
</dbReference>
<dbReference type="Gene3D" id="1.10.10.10">
    <property type="entry name" value="Winged helix-like DNA-binding domain superfamily/Winged helix DNA-binding domain"/>
    <property type="match status" value="1"/>
</dbReference>
<accession>A0A4R3UYX5</accession>
<gene>
    <name evidence="5" type="ORF">EV686_10826</name>
</gene>
<dbReference type="InterPro" id="IPR036390">
    <property type="entry name" value="WH_DNA-bd_sf"/>
</dbReference>
<dbReference type="InterPro" id="IPR011711">
    <property type="entry name" value="GntR_C"/>
</dbReference>
<dbReference type="PROSITE" id="PS50949">
    <property type="entry name" value="HTH_GNTR"/>
    <property type="match status" value="1"/>
</dbReference>
<dbReference type="PANTHER" id="PTHR43537:SF45">
    <property type="entry name" value="GNTR FAMILY REGULATORY PROTEIN"/>
    <property type="match status" value="1"/>
</dbReference>
<proteinExistence type="predicted"/>
<keyword evidence="1" id="KW-0805">Transcription regulation</keyword>
<evidence type="ECO:0000313" key="6">
    <source>
        <dbReference type="Proteomes" id="UP000294692"/>
    </source>
</evidence>
<evidence type="ECO:0000256" key="3">
    <source>
        <dbReference type="ARBA" id="ARBA00023163"/>
    </source>
</evidence>
<dbReference type="InterPro" id="IPR008920">
    <property type="entry name" value="TF_FadR/GntR_C"/>
</dbReference>
<dbReference type="SUPFAM" id="SSF46785">
    <property type="entry name" value="Winged helix' DNA-binding domain"/>
    <property type="match status" value="1"/>
</dbReference>
<dbReference type="GO" id="GO:0003700">
    <property type="term" value="F:DNA-binding transcription factor activity"/>
    <property type="evidence" value="ECO:0007669"/>
    <property type="project" value="InterPro"/>
</dbReference>
<dbReference type="AlphaFoldDB" id="A0A4R3UYX5"/>
<feature type="domain" description="HTH gntR-type" evidence="4">
    <location>
        <begin position="11"/>
        <end position="78"/>
    </location>
</feature>
<dbReference type="Pfam" id="PF07729">
    <property type="entry name" value="FCD"/>
    <property type="match status" value="1"/>
</dbReference>
<comment type="caution">
    <text evidence="5">The sequence shown here is derived from an EMBL/GenBank/DDBJ whole genome shotgun (WGS) entry which is preliminary data.</text>
</comment>
<evidence type="ECO:0000256" key="1">
    <source>
        <dbReference type="ARBA" id="ARBA00023015"/>
    </source>
</evidence>
<dbReference type="SMART" id="SM00895">
    <property type="entry name" value="FCD"/>
    <property type="match status" value="1"/>
</dbReference>
<protein>
    <submittedName>
        <fullName evidence="5">DNA-binding GntR family transcriptional regulator</fullName>
    </submittedName>
</protein>
<dbReference type="GO" id="GO:0003677">
    <property type="term" value="F:DNA binding"/>
    <property type="evidence" value="ECO:0007669"/>
    <property type="project" value="UniProtKB-KW"/>
</dbReference>
<sequence length="227" mass="25939">MPQTTTLDRMRPVAQQLYETLRQRILSMELPPGMHLSRSELAQQHGVSQTPVRDALMRLQAEDLVEVFPQAATQVSKIRLSHARRTHFLRRSIELELVRELSLSPDPSLVARLKASLVLQSGLLEANDQAGFVKADQSFHHEFYQAAGQEDLWRLIHSRSGHIDRLRRLHVPTEGKMQRILEDHKKIVEGIAKGDPEQACNALREHLSGTLQHVAEIRKMYPQSFVD</sequence>
<dbReference type="Proteomes" id="UP000294692">
    <property type="component" value="Unassembled WGS sequence"/>
</dbReference>
<organism evidence="5 6">
    <name type="scientific">Paracandidimonas soli</name>
    <dbReference type="NCBI Taxonomy" id="1917182"/>
    <lineage>
        <taxon>Bacteria</taxon>
        <taxon>Pseudomonadati</taxon>
        <taxon>Pseudomonadota</taxon>
        <taxon>Betaproteobacteria</taxon>
        <taxon>Burkholderiales</taxon>
        <taxon>Alcaligenaceae</taxon>
        <taxon>Paracandidimonas</taxon>
    </lineage>
</organism>
<dbReference type="EMBL" id="SMBX01000008">
    <property type="protein sequence ID" value="TCU95184.1"/>
    <property type="molecule type" value="Genomic_DNA"/>
</dbReference>
<reference evidence="5 6" key="1">
    <citation type="submission" date="2019-03" db="EMBL/GenBank/DDBJ databases">
        <title>Genomic Encyclopedia of Type Strains, Phase IV (KMG-IV): sequencing the most valuable type-strain genomes for metagenomic binning, comparative biology and taxonomic classification.</title>
        <authorList>
            <person name="Goeker M."/>
        </authorList>
    </citation>
    <scope>NUCLEOTIDE SEQUENCE [LARGE SCALE GENOMIC DNA]</scope>
    <source>
        <strain evidence="5 6">DSM 100048</strain>
    </source>
</reference>